<gene>
    <name evidence="2" type="ORF">ACFQW9_14450</name>
</gene>
<protein>
    <submittedName>
        <fullName evidence="2">DUF664 domain-containing protein</fullName>
    </submittedName>
</protein>
<dbReference type="RefSeq" id="WP_249626578.1">
    <property type="nucleotide sequence ID" value="NZ_JBHTCK010000003.1"/>
</dbReference>
<feature type="region of interest" description="Disordered" evidence="1">
    <location>
        <begin position="1"/>
        <end position="27"/>
    </location>
</feature>
<dbReference type="Gene3D" id="1.20.120.450">
    <property type="entry name" value="dinb family like domain"/>
    <property type="match status" value="1"/>
</dbReference>
<dbReference type="SUPFAM" id="SSF109854">
    <property type="entry name" value="DinB/YfiT-like putative metalloenzymes"/>
    <property type="match status" value="1"/>
</dbReference>
<keyword evidence="3" id="KW-1185">Reference proteome</keyword>
<proteinExistence type="predicted"/>
<name>A0ABW2MA79_9ACTN</name>
<dbReference type="Pfam" id="PF04978">
    <property type="entry name" value="MST"/>
    <property type="match status" value="1"/>
</dbReference>
<organism evidence="2 3">
    <name type="scientific">Streptomyces caviscabies</name>
    <dbReference type="NCBI Taxonomy" id="90079"/>
    <lineage>
        <taxon>Bacteria</taxon>
        <taxon>Bacillati</taxon>
        <taxon>Actinomycetota</taxon>
        <taxon>Actinomycetes</taxon>
        <taxon>Kitasatosporales</taxon>
        <taxon>Streptomycetaceae</taxon>
        <taxon>Streptomyces</taxon>
    </lineage>
</organism>
<evidence type="ECO:0000313" key="3">
    <source>
        <dbReference type="Proteomes" id="UP001596509"/>
    </source>
</evidence>
<evidence type="ECO:0000256" key="1">
    <source>
        <dbReference type="SAM" id="MobiDB-lite"/>
    </source>
</evidence>
<reference evidence="3" key="1">
    <citation type="journal article" date="2019" name="Int. J. Syst. Evol. Microbiol.">
        <title>The Global Catalogue of Microorganisms (GCM) 10K type strain sequencing project: providing services to taxonomists for standard genome sequencing and annotation.</title>
        <authorList>
            <consortium name="The Broad Institute Genomics Platform"/>
            <consortium name="The Broad Institute Genome Sequencing Center for Infectious Disease"/>
            <person name="Wu L."/>
            <person name="Ma J."/>
        </authorList>
    </citation>
    <scope>NUCLEOTIDE SEQUENCE [LARGE SCALE GENOMIC DNA]</scope>
    <source>
        <strain evidence="3">ICMP 19430</strain>
    </source>
</reference>
<dbReference type="InterPro" id="IPR007061">
    <property type="entry name" value="MST-like"/>
</dbReference>
<dbReference type="Proteomes" id="UP001596509">
    <property type="component" value="Unassembled WGS sequence"/>
</dbReference>
<comment type="caution">
    <text evidence="2">The sequence shown here is derived from an EMBL/GenBank/DDBJ whole genome shotgun (WGS) entry which is preliminary data.</text>
</comment>
<accession>A0ABW2MA79</accession>
<dbReference type="InterPro" id="IPR034660">
    <property type="entry name" value="DinB/YfiT-like"/>
</dbReference>
<sequence length="144" mass="15819">MHVADIIRTNPATPCNRRSGEFEQAVSPPDPLHGGLVKHLTAAELYWFHWAFEGVDFEHPDFGMDLSEGDSADSLLAAYGSAIERSNEIIERCSDLSHPCARAAGKAGAVRSMRWVLVHMIEETARHAGHADILREQTDGSIGR</sequence>
<evidence type="ECO:0000313" key="2">
    <source>
        <dbReference type="EMBL" id="MFC7351841.1"/>
    </source>
</evidence>
<dbReference type="EMBL" id="JBHTCK010000003">
    <property type="protein sequence ID" value="MFC7351841.1"/>
    <property type="molecule type" value="Genomic_DNA"/>
</dbReference>